<evidence type="ECO:0000256" key="2">
    <source>
        <dbReference type="SAM" id="SignalP"/>
    </source>
</evidence>
<dbReference type="Proteomes" id="UP000584867">
    <property type="component" value="Unassembled WGS sequence"/>
</dbReference>
<name>A0A7W7ZQM7_9BACT</name>
<dbReference type="SUPFAM" id="SSF53474">
    <property type="entry name" value="alpha/beta-Hydrolases"/>
    <property type="match status" value="1"/>
</dbReference>
<feature type="domain" description="BD-FAE-like" evidence="3">
    <location>
        <begin position="76"/>
        <end position="275"/>
    </location>
</feature>
<dbReference type="RefSeq" id="WP_184255592.1">
    <property type="nucleotide sequence ID" value="NZ_JACHIO010000008.1"/>
</dbReference>
<keyword evidence="1" id="KW-0378">Hydrolase</keyword>
<dbReference type="PANTHER" id="PTHR48081">
    <property type="entry name" value="AB HYDROLASE SUPERFAMILY PROTEIN C4A8.06C"/>
    <property type="match status" value="1"/>
</dbReference>
<dbReference type="InterPro" id="IPR029058">
    <property type="entry name" value="AB_hydrolase_fold"/>
</dbReference>
<evidence type="ECO:0000313" key="5">
    <source>
        <dbReference type="Proteomes" id="UP000584867"/>
    </source>
</evidence>
<dbReference type="Gene3D" id="3.40.50.1820">
    <property type="entry name" value="alpha/beta hydrolase"/>
    <property type="match status" value="1"/>
</dbReference>
<dbReference type="EMBL" id="JACHIO010000008">
    <property type="protein sequence ID" value="MBB5064018.1"/>
    <property type="molecule type" value="Genomic_DNA"/>
</dbReference>
<comment type="caution">
    <text evidence="4">The sequence shown here is derived from an EMBL/GenBank/DDBJ whole genome shotgun (WGS) entry which is preliminary data.</text>
</comment>
<dbReference type="InterPro" id="IPR049492">
    <property type="entry name" value="BD-FAE-like_dom"/>
</dbReference>
<dbReference type="AlphaFoldDB" id="A0A7W7ZQM7"/>
<dbReference type="InterPro" id="IPR050300">
    <property type="entry name" value="GDXG_lipolytic_enzyme"/>
</dbReference>
<feature type="chain" id="PRO_5030697947" evidence="2">
    <location>
        <begin position="21"/>
        <end position="321"/>
    </location>
</feature>
<keyword evidence="2" id="KW-0732">Signal</keyword>
<dbReference type="GO" id="GO:0016787">
    <property type="term" value="F:hydrolase activity"/>
    <property type="evidence" value="ECO:0007669"/>
    <property type="project" value="UniProtKB-KW"/>
</dbReference>
<accession>A0A7W7ZQM7</accession>
<evidence type="ECO:0000256" key="1">
    <source>
        <dbReference type="ARBA" id="ARBA00022801"/>
    </source>
</evidence>
<reference evidence="4 5" key="1">
    <citation type="submission" date="2020-08" db="EMBL/GenBank/DDBJ databases">
        <title>Genomic Encyclopedia of Type Strains, Phase IV (KMG-V): Genome sequencing to study the core and pangenomes of soil and plant-associated prokaryotes.</title>
        <authorList>
            <person name="Whitman W."/>
        </authorList>
    </citation>
    <scope>NUCLEOTIDE SEQUENCE [LARGE SCALE GENOMIC DNA]</scope>
    <source>
        <strain evidence="4 5">X5P3</strain>
    </source>
</reference>
<proteinExistence type="predicted"/>
<evidence type="ECO:0000259" key="3">
    <source>
        <dbReference type="Pfam" id="PF20434"/>
    </source>
</evidence>
<dbReference type="PANTHER" id="PTHR48081:SF6">
    <property type="entry name" value="PEPTIDASE S9 PROLYL OLIGOPEPTIDASE CATALYTIC DOMAIN-CONTAINING PROTEIN"/>
    <property type="match status" value="1"/>
</dbReference>
<dbReference type="Pfam" id="PF20434">
    <property type="entry name" value="BD-FAE"/>
    <property type="match status" value="1"/>
</dbReference>
<gene>
    <name evidence="4" type="ORF">HDF15_002366</name>
</gene>
<feature type="signal peptide" evidence="2">
    <location>
        <begin position="1"/>
        <end position="20"/>
    </location>
</feature>
<protein>
    <submittedName>
        <fullName evidence="4">Acetyl esterase/lipase</fullName>
    </submittedName>
</protein>
<organism evidence="4 5">
    <name type="scientific">Granulicella mallensis</name>
    <dbReference type="NCBI Taxonomy" id="940614"/>
    <lineage>
        <taxon>Bacteria</taxon>
        <taxon>Pseudomonadati</taxon>
        <taxon>Acidobacteriota</taxon>
        <taxon>Terriglobia</taxon>
        <taxon>Terriglobales</taxon>
        <taxon>Acidobacteriaceae</taxon>
        <taxon>Granulicella</taxon>
    </lineage>
</organism>
<sequence>MRKALVLLILTVLLHGAAPAQRHHHERSETPAAAPCFDPGDRNDIRLWEGTAPGATGSDPCRDIPFLRMFPAAGGQSAASPAIIVMPGGGYDRLSDAKEQTPVGEYFSHQLHAVTFVLYYRLVQTDGTYRYPVPMWDGQRGLKLVRYRARQWGVDPNRVMIFGFSAGGHLASTLALHSASDFDLPVHDAVDSTNARPDLLGLGYPVISMDPEQYAAKSSHDHLLYGYRGKELDHLQRYLSGQDNVTPHTPPVFLFESMDDARISPLNSVLFAEALHAGNVPVEAKFFQHGLHGAGLATGIPEESAWPELFQQWLEGQHFLR</sequence>
<evidence type="ECO:0000313" key="4">
    <source>
        <dbReference type="EMBL" id="MBB5064018.1"/>
    </source>
</evidence>